<dbReference type="OrthoDB" id="4062651at2759"/>
<dbReference type="Proteomes" id="UP000800200">
    <property type="component" value="Unassembled WGS sequence"/>
</dbReference>
<dbReference type="SUPFAM" id="SSF56112">
    <property type="entry name" value="Protein kinase-like (PK-like)"/>
    <property type="match status" value="1"/>
</dbReference>
<protein>
    <recommendedName>
        <fullName evidence="1">Protein kinase domain-containing protein</fullName>
    </recommendedName>
</protein>
<evidence type="ECO:0000313" key="2">
    <source>
        <dbReference type="EMBL" id="KAF2184661.1"/>
    </source>
</evidence>
<reference evidence="2" key="1">
    <citation type="journal article" date="2020" name="Stud. Mycol.">
        <title>101 Dothideomycetes genomes: a test case for predicting lifestyles and emergence of pathogens.</title>
        <authorList>
            <person name="Haridas S."/>
            <person name="Albert R."/>
            <person name="Binder M."/>
            <person name="Bloem J."/>
            <person name="Labutti K."/>
            <person name="Salamov A."/>
            <person name="Andreopoulos B."/>
            <person name="Baker S."/>
            <person name="Barry K."/>
            <person name="Bills G."/>
            <person name="Bluhm B."/>
            <person name="Cannon C."/>
            <person name="Castanera R."/>
            <person name="Culley D."/>
            <person name="Daum C."/>
            <person name="Ezra D."/>
            <person name="Gonzalez J."/>
            <person name="Henrissat B."/>
            <person name="Kuo A."/>
            <person name="Liang C."/>
            <person name="Lipzen A."/>
            <person name="Lutzoni F."/>
            <person name="Magnuson J."/>
            <person name="Mondo S."/>
            <person name="Nolan M."/>
            <person name="Ohm R."/>
            <person name="Pangilinan J."/>
            <person name="Park H.-J."/>
            <person name="Ramirez L."/>
            <person name="Alfaro M."/>
            <person name="Sun H."/>
            <person name="Tritt A."/>
            <person name="Yoshinaga Y."/>
            <person name="Zwiers L.-H."/>
            <person name="Turgeon B."/>
            <person name="Goodwin S."/>
            <person name="Spatafora J."/>
            <person name="Crous P."/>
            <person name="Grigoriev I."/>
        </authorList>
    </citation>
    <scope>NUCLEOTIDE SEQUENCE</scope>
    <source>
        <strain evidence="2">CBS 207.26</strain>
    </source>
</reference>
<evidence type="ECO:0000259" key="1">
    <source>
        <dbReference type="PROSITE" id="PS50011"/>
    </source>
</evidence>
<dbReference type="InterPro" id="IPR000719">
    <property type="entry name" value="Prot_kinase_dom"/>
</dbReference>
<evidence type="ECO:0000313" key="3">
    <source>
        <dbReference type="Proteomes" id="UP000800200"/>
    </source>
</evidence>
<sequence>MRLAFDAYHQTLPDLVHSRRPFDADVALASIEAGIDHLYSLGIIRCDIKPQNVLVNESATSFLIVDVDSCHRKGKILDLKWGAKG</sequence>
<feature type="domain" description="Protein kinase" evidence="1">
    <location>
        <begin position="1"/>
        <end position="85"/>
    </location>
</feature>
<dbReference type="InterPro" id="IPR011009">
    <property type="entry name" value="Kinase-like_dom_sf"/>
</dbReference>
<dbReference type="AlphaFoldDB" id="A0A6A6DY94"/>
<gene>
    <name evidence="2" type="ORF">K469DRAFT_708856</name>
</gene>
<dbReference type="EMBL" id="ML994637">
    <property type="protein sequence ID" value="KAF2184661.1"/>
    <property type="molecule type" value="Genomic_DNA"/>
</dbReference>
<dbReference type="GO" id="GO:0005524">
    <property type="term" value="F:ATP binding"/>
    <property type="evidence" value="ECO:0007669"/>
    <property type="project" value="InterPro"/>
</dbReference>
<dbReference type="Gene3D" id="1.10.510.10">
    <property type="entry name" value="Transferase(Phosphotransferase) domain 1"/>
    <property type="match status" value="1"/>
</dbReference>
<name>A0A6A6DY94_9PEZI</name>
<organism evidence="2 3">
    <name type="scientific">Zopfia rhizophila CBS 207.26</name>
    <dbReference type="NCBI Taxonomy" id="1314779"/>
    <lineage>
        <taxon>Eukaryota</taxon>
        <taxon>Fungi</taxon>
        <taxon>Dikarya</taxon>
        <taxon>Ascomycota</taxon>
        <taxon>Pezizomycotina</taxon>
        <taxon>Dothideomycetes</taxon>
        <taxon>Dothideomycetes incertae sedis</taxon>
        <taxon>Zopfiaceae</taxon>
        <taxon>Zopfia</taxon>
    </lineage>
</organism>
<dbReference type="PROSITE" id="PS50011">
    <property type="entry name" value="PROTEIN_KINASE_DOM"/>
    <property type="match status" value="1"/>
</dbReference>
<proteinExistence type="predicted"/>
<keyword evidence="3" id="KW-1185">Reference proteome</keyword>
<dbReference type="GO" id="GO:0004672">
    <property type="term" value="F:protein kinase activity"/>
    <property type="evidence" value="ECO:0007669"/>
    <property type="project" value="InterPro"/>
</dbReference>
<accession>A0A6A6DY94</accession>